<accession>A0ABX5M5D5</accession>
<dbReference type="PANTHER" id="PTHR43084:SF1">
    <property type="entry name" value="PERSULFIDE DIOXYGENASE ETHE1, MITOCHONDRIAL"/>
    <property type="match status" value="1"/>
</dbReference>
<dbReference type="Proteomes" id="UP000247780">
    <property type="component" value="Unassembled WGS sequence"/>
</dbReference>
<keyword evidence="1" id="KW-0479">Metal-binding</keyword>
<dbReference type="RefSeq" id="WP_011635490.1">
    <property type="nucleotide sequence ID" value="NZ_FNYF01000004.1"/>
</dbReference>
<reference evidence="3 4" key="1">
    <citation type="submission" date="2018-04" db="EMBL/GenBank/DDBJ databases">
        <title>Active sludge and wastewater microbial communities from Klosterneuburg, Austria.</title>
        <authorList>
            <person name="Wagner M."/>
        </authorList>
    </citation>
    <scope>NUCLEOTIDE SEQUENCE [LARGE SCALE GENOMIC DNA]</scope>
    <source>
        <strain evidence="3 4">Nm 57</strain>
    </source>
</reference>
<dbReference type="SMART" id="SM00849">
    <property type="entry name" value="Lactamase_B"/>
    <property type="match status" value="1"/>
</dbReference>
<gene>
    <name evidence="3" type="ORF">C8R14_12321</name>
</gene>
<sequence>MQPNIQAFFDPVTGTVSYVVFDRSGGRCAIIDPVLDYDPKSGRTKHHSADVLIKFVHSKKLTTDWILETHAHADHLSSAHYLKQELGGKTAIGSRIPDVQQVFKKLFNMGADFQPDGSQFDHLFDDGDSFEVGELKGKVIFVPGHTPADLAYQFDDAIFISDTMFMPDIGTARADFPGGDARQLYRSIRRLLNNYPPETRLFMCHDYPPGDRPVQWESTVADQCANNIHVHDGISEDEFVAIRTTRDATLDVPVLILPSVQVNVRAGQMPPAEDNGTVYLKIPINVL</sequence>
<organism evidence="3 4">
    <name type="scientific">Nitrosomonas eutropha</name>
    <dbReference type="NCBI Taxonomy" id="916"/>
    <lineage>
        <taxon>Bacteria</taxon>
        <taxon>Pseudomonadati</taxon>
        <taxon>Pseudomonadota</taxon>
        <taxon>Betaproteobacteria</taxon>
        <taxon>Nitrosomonadales</taxon>
        <taxon>Nitrosomonadaceae</taxon>
        <taxon>Nitrosomonas</taxon>
    </lineage>
</organism>
<protein>
    <submittedName>
        <fullName evidence="3">Glyoxylase-like metal-dependent hydrolase (Beta-lactamase superfamily II)</fullName>
    </submittedName>
</protein>
<dbReference type="InterPro" id="IPR051682">
    <property type="entry name" value="Mito_Persulfide_Diox"/>
</dbReference>
<dbReference type="PANTHER" id="PTHR43084">
    <property type="entry name" value="PERSULFIDE DIOXYGENASE ETHE1"/>
    <property type="match status" value="1"/>
</dbReference>
<dbReference type="CDD" id="cd07724">
    <property type="entry name" value="POD-like_MBL-fold"/>
    <property type="match status" value="1"/>
</dbReference>
<evidence type="ECO:0000259" key="2">
    <source>
        <dbReference type="SMART" id="SM00849"/>
    </source>
</evidence>
<name>A0ABX5M5D5_9PROT</name>
<proteinExistence type="predicted"/>
<dbReference type="SUPFAM" id="SSF56281">
    <property type="entry name" value="Metallo-hydrolase/oxidoreductase"/>
    <property type="match status" value="1"/>
</dbReference>
<dbReference type="InterPro" id="IPR044528">
    <property type="entry name" value="POD-like_MBL-fold"/>
</dbReference>
<dbReference type="Pfam" id="PF00753">
    <property type="entry name" value="Lactamase_B"/>
    <property type="match status" value="1"/>
</dbReference>
<comment type="caution">
    <text evidence="3">The sequence shown here is derived from an EMBL/GenBank/DDBJ whole genome shotgun (WGS) entry which is preliminary data.</text>
</comment>
<dbReference type="EMBL" id="QICQ01000023">
    <property type="protein sequence ID" value="PXV79412.1"/>
    <property type="molecule type" value="Genomic_DNA"/>
</dbReference>
<keyword evidence="4" id="KW-1185">Reference proteome</keyword>
<feature type="domain" description="Metallo-beta-lactamase" evidence="2">
    <location>
        <begin position="14"/>
        <end position="205"/>
    </location>
</feature>
<dbReference type="InterPro" id="IPR036866">
    <property type="entry name" value="RibonucZ/Hydroxyglut_hydro"/>
</dbReference>
<evidence type="ECO:0000313" key="3">
    <source>
        <dbReference type="EMBL" id="PXV79412.1"/>
    </source>
</evidence>
<dbReference type="InterPro" id="IPR001279">
    <property type="entry name" value="Metallo-B-lactamas"/>
</dbReference>
<dbReference type="Gene3D" id="3.60.15.10">
    <property type="entry name" value="Ribonuclease Z/Hydroxyacylglutathione hydrolase-like"/>
    <property type="match status" value="1"/>
</dbReference>
<evidence type="ECO:0000313" key="4">
    <source>
        <dbReference type="Proteomes" id="UP000247780"/>
    </source>
</evidence>
<evidence type="ECO:0000256" key="1">
    <source>
        <dbReference type="ARBA" id="ARBA00022723"/>
    </source>
</evidence>